<accession>A0ABP9MJ52</accession>
<proteinExistence type="predicted"/>
<evidence type="ECO:0000313" key="3">
    <source>
        <dbReference type="Proteomes" id="UP001500631"/>
    </source>
</evidence>
<keyword evidence="3" id="KW-1185">Reference proteome</keyword>
<dbReference type="RefSeq" id="WP_077924709.1">
    <property type="nucleotide sequence ID" value="NZ_BAABKE010000002.1"/>
</dbReference>
<feature type="transmembrane region" description="Helical" evidence="1">
    <location>
        <begin position="112"/>
        <end position="133"/>
    </location>
</feature>
<reference evidence="3" key="1">
    <citation type="journal article" date="2019" name="Int. J. Syst. Evol. Microbiol.">
        <title>The Global Catalogue of Microorganisms (GCM) 10K type strain sequencing project: providing services to taxonomists for standard genome sequencing and annotation.</title>
        <authorList>
            <consortium name="The Broad Institute Genomics Platform"/>
            <consortium name="The Broad Institute Genome Sequencing Center for Infectious Disease"/>
            <person name="Wu L."/>
            <person name="Ma J."/>
        </authorList>
    </citation>
    <scope>NUCLEOTIDE SEQUENCE [LARGE SCALE GENOMIC DNA]</scope>
    <source>
        <strain evidence="3">JCM 18424</strain>
    </source>
</reference>
<evidence type="ECO:0008006" key="4">
    <source>
        <dbReference type="Google" id="ProtNLM"/>
    </source>
</evidence>
<keyword evidence="1" id="KW-1133">Transmembrane helix</keyword>
<organism evidence="2 3">
    <name type="scientific">Wohlfahrtiimonas larvae</name>
    <dbReference type="NCBI Taxonomy" id="1157986"/>
    <lineage>
        <taxon>Bacteria</taxon>
        <taxon>Pseudomonadati</taxon>
        <taxon>Pseudomonadota</taxon>
        <taxon>Gammaproteobacteria</taxon>
        <taxon>Cardiobacteriales</taxon>
        <taxon>Ignatzschineriaceae</taxon>
        <taxon>Wohlfahrtiimonas</taxon>
    </lineage>
</organism>
<keyword evidence="1" id="KW-0812">Transmembrane</keyword>
<dbReference type="Proteomes" id="UP001500631">
    <property type="component" value="Unassembled WGS sequence"/>
</dbReference>
<dbReference type="Pfam" id="PF04591">
    <property type="entry name" value="DUF596"/>
    <property type="match status" value="1"/>
</dbReference>
<name>A0ABP9MJ52_9GAMM</name>
<dbReference type="InterPro" id="IPR007670">
    <property type="entry name" value="DUF596"/>
</dbReference>
<sequence length="134" mass="16230">MLNEEQLDNLYNWALQTQFQFSLNTMWFNFCIELQKIDEQYDFESVSGFQLRTQAFFSLLEKMLLNEKVKFNYMGTKNLVNLPVKEQLRLIENKWPCFPYINEDNDLDDLGLWWWIYCPVGIVWIVSDGNYVWT</sequence>
<gene>
    <name evidence="2" type="ORF">GCM10023338_05990</name>
</gene>
<evidence type="ECO:0000256" key="1">
    <source>
        <dbReference type="SAM" id="Phobius"/>
    </source>
</evidence>
<evidence type="ECO:0000313" key="2">
    <source>
        <dbReference type="EMBL" id="GAA5096043.1"/>
    </source>
</evidence>
<comment type="caution">
    <text evidence="2">The sequence shown here is derived from an EMBL/GenBank/DDBJ whole genome shotgun (WGS) entry which is preliminary data.</text>
</comment>
<protein>
    <recommendedName>
        <fullName evidence="4">DUF596 domain-containing protein</fullName>
    </recommendedName>
</protein>
<dbReference type="Gene3D" id="1.10.3510.10">
    <property type="entry name" value="NMB0513-like"/>
    <property type="match status" value="1"/>
</dbReference>
<keyword evidence="1" id="KW-0472">Membrane</keyword>
<dbReference type="EMBL" id="BAABKE010000002">
    <property type="protein sequence ID" value="GAA5096043.1"/>
    <property type="molecule type" value="Genomic_DNA"/>
</dbReference>
<dbReference type="SUPFAM" id="SSF160472">
    <property type="entry name" value="NMB0513-like"/>
    <property type="match status" value="1"/>
</dbReference>
<dbReference type="InterPro" id="IPR023138">
    <property type="entry name" value="NMB0513-like_sf"/>
</dbReference>